<evidence type="ECO:0000256" key="4">
    <source>
        <dbReference type="ARBA" id="ARBA00022729"/>
    </source>
</evidence>
<dbReference type="InterPro" id="IPR006059">
    <property type="entry name" value="SBP"/>
</dbReference>
<evidence type="ECO:0000313" key="6">
    <source>
        <dbReference type="EMBL" id="HIV39272.1"/>
    </source>
</evidence>
<evidence type="ECO:0000256" key="2">
    <source>
        <dbReference type="ARBA" id="ARBA00008520"/>
    </source>
</evidence>
<dbReference type="EMBL" id="DXIQ01000063">
    <property type="protein sequence ID" value="HIV39272.1"/>
    <property type="molecule type" value="Genomic_DNA"/>
</dbReference>
<comment type="similarity">
    <text evidence="2">Belongs to the bacterial solute-binding protein 1 family.</text>
</comment>
<reference evidence="6" key="2">
    <citation type="submission" date="2021-04" db="EMBL/GenBank/DDBJ databases">
        <authorList>
            <person name="Gilroy R."/>
        </authorList>
    </citation>
    <scope>NUCLEOTIDE SEQUENCE</scope>
    <source>
        <strain evidence="6">CHK195-9823</strain>
    </source>
</reference>
<evidence type="ECO:0000256" key="1">
    <source>
        <dbReference type="ARBA" id="ARBA00004196"/>
    </source>
</evidence>
<proteinExistence type="inferred from homology"/>
<dbReference type="PANTHER" id="PTHR43649:SF31">
    <property type="entry name" value="SN-GLYCEROL-3-PHOSPHATE-BINDING PERIPLASMIC PROTEIN UGPB"/>
    <property type="match status" value="1"/>
</dbReference>
<dbReference type="Gene3D" id="3.40.190.10">
    <property type="entry name" value="Periplasmic binding protein-like II"/>
    <property type="match status" value="1"/>
</dbReference>
<dbReference type="GO" id="GO:0030313">
    <property type="term" value="C:cell envelope"/>
    <property type="evidence" value="ECO:0007669"/>
    <property type="project" value="UniProtKB-SubCell"/>
</dbReference>
<dbReference type="AlphaFoldDB" id="A0A9D1TGC8"/>
<comment type="caution">
    <text evidence="6">The sequence shown here is derived from an EMBL/GenBank/DDBJ whole genome shotgun (WGS) entry which is preliminary data.</text>
</comment>
<evidence type="ECO:0000256" key="3">
    <source>
        <dbReference type="ARBA" id="ARBA00022448"/>
    </source>
</evidence>
<evidence type="ECO:0000256" key="5">
    <source>
        <dbReference type="SAM" id="SignalP"/>
    </source>
</evidence>
<dbReference type="PANTHER" id="PTHR43649">
    <property type="entry name" value="ARABINOSE-BINDING PROTEIN-RELATED"/>
    <property type="match status" value="1"/>
</dbReference>
<gene>
    <name evidence="6" type="ORF">H9747_09815</name>
</gene>
<dbReference type="Pfam" id="PF01547">
    <property type="entry name" value="SBP_bac_1"/>
    <property type="match status" value="1"/>
</dbReference>
<dbReference type="Proteomes" id="UP000886814">
    <property type="component" value="Unassembled WGS sequence"/>
</dbReference>
<protein>
    <submittedName>
        <fullName evidence="6">Carbohydrate ABC transporter substrate-binding protein</fullName>
    </submittedName>
</protein>
<accession>A0A9D1TGC8</accession>
<organism evidence="6 7">
    <name type="scientific">Candidatus Blautia stercorigallinarum</name>
    <dbReference type="NCBI Taxonomy" id="2838501"/>
    <lineage>
        <taxon>Bacteria</taxon>
        <taxon>Bacillati</taxon>
        <taxon>Bacillota</taxon>
        <taxon>Clostridia</taxon>
        <taxon>Lachnospirales</taxon>
        <taxon>Lachnospiraceae</taxon>
        <taxon>Blautia</taxon>
    </lineage>
</organism>
<dbReference type="InterPro" id="IPR050490">
    <property type="entry name" value="Bact_solute-bd_prot1"/>
</dbReference>
<dbReference type="InterPro" id="IPR022387">
    <property type="entry name" value="Bind_CPR0540"/>
</dbReference>
<dbReference type="PROSITE" id="PS51257">
    <property type="entry name" value="PROKAR_LIPOPROTEIN"/>
    <property type="match status" value="1"/>
</dbReference>
<name>A0A9D1TGC8_9FIRM</name>
<dbReference type="SUPFAM" id="SSF53850">
    <property type="entry name" value="Periplasmic binding protein-like II"/>
    <property type="match status" value="1"/>
</dbReference>
<reference evidence="6" key="1">
    <citation type="journal article" date="2021" name="PeerJ">
        <title>Extensive microbial diversity within the chicken gut microbiome revealed by metagenomics and culture.</title>
        <authorList>
            <person name="Gilroy R."/>
            <person name="Ravi A."/>
            <person name="Getino M."/>
            <person name="Pursley I."/>
            <person name="Horton D.L."/>
            <person name="Alikhan N.F."/>
            <person name="Baker D."/>
            <person name="Gharbi K."/>
            <person name="Hall N."/>
            <person name="Watson M."/>
            <person name="Adriaenssens E.M."/>
            <person name="Foster-Nyarko E."/>
            <person name="Jarju S."/>
            <person name="Secka A."/>
            <person name="Antonio M."/>
            <person name="Oren A."/>
            <person name="Chaudhuri R.R."/>
            <person name="La Ragione R."/>
            <person name="Hildebrand F."/>
            <person name="Pallen M.J."/>
        </authorList>
    </citation>
    <scope>NUCLEOTIDE SEQUENCE</scope>
    <source>
        <strain evidence="6">CHK195-9823</strain>
    </source>
</reference>
<feature type="chain" id="PRO_5039198690" evidence="5">
    <location>
        <begin position="28"/>
        <end position="463"/>
    </location>
</feature>
<feature type="signal peptide" evidence="5">
    <location>
        <begin position="1"/>
        <end position="27"/>
    </location>
</feature>
<evidence type="ECO:0000313" key="7">
    <source>
        <dbReference type="Proteomes" id="UP000886814"/>
    </source>
</evidence>
<keyword evidence="3" id="KW-0813">Transport</keyword>
<comment type="subcellular location">
    <subcellularLocation>
        <location evidence="1">Cell envelope</location>
    </subcellularLocation>
</comment>
<sequence>MKRKMVKKLISASLVSVMAASMLTACGGGSDDGAGSGDSGSGSESGGGDVLKVAAFEGGNGADIWDKITAAFEEETGCEVELELSSELDQVLTKDIQNGDVPDIVYYNLGQASGFTETMLKEQAVADISDVFDDELKGKMLDGILDGTAAQPYGDGKIYLAPIFYTQTGFWYNATLVGEGKEYALPTTWDEFFELGQQAKADGRALFTYPQSGYFDATIYAMLAQAGGIDFYNNALTYDADTWTSDEGRKVLDTVAELVSSDNIWADTVANANTDGGFKINQQAVIDGEALFMPNGSWVVGEMANTTPSDYEWGVMGVPKWSADESQSVYTFTEQMWIPADAANIDLAKEFIKFMYSDTVVDLCLANKTTNAETGEESDSPIVVPVKGAADKLPEGVIKSSFQTGDDVVAVTGTWATTAPIEGLDMKGSIYGPIDSISNGDMTVDEWQSQLVDVWERCAAAME</sequence>
<keyword evidence="4 5" id="KW-0732">Signal</keyword>
<dbReference type="NCBIfam" id="TIGR03850">
    <property type="entry name" value="bind_CPR_0540"/>
    <property type="match status" value="1"/>
</dbReference>